<reference evidence="1 2" key="1">
    <citation type="submission" date="2015-09" db="EMBL/GenBank/DDBJ databases">
        <title>Atta colombica WGS genome.</title>
        <authorList>
            <person name="Nygaard S."/>
            <person name="Hu H."/>
            <person name="Boomsma J."/>
            <person name="Zhang G."/>
        </authorList>
    </citation>
    <scope>NUCLEOTIDE SEQUENCE [LARGE SCALE GENOMIC DNA]</scope>
    <source>
        <strain evidence="1">Treedump-2</strain>
        <tissue evidence="1">Whole body</tissue>
    </source>
</reference>
<dbReference type="AlphaFoldDB" id="A0A195BNQ1"/>
<organism evidence="1 2">
    <name type="scientific">Atta colombica</name>
    <dbReference type="NCBI Taxonomy" id="520822"/>
    <lineage>
        <taxon>Eukaryota</taxon>
        <taxon>Metazoa</taxon>
        <taxon>Ecdysozoa</taxon>
        <taxon>Arthropoda</taxon>
        <taxon>Hexapoda</taxon>
        <taxon>Insecta</taxon>
        <taxon>Pterygota</taxon>
        <taxon>Neoptera</taxon>
        <taxon>Endopterygota</taxon>
        <taxon>Hymenoptera</taxon>
        <taxon>Apocrita</taxon>
        <taxon>Aculeata</taxon>
        <taxon>Formicoidea</taxon>
        <taxon>Formicidae</taxon>
        <taxon>Myrmicinae</taxon>
        <taxon>Atta</taxon>
    </lineage>
</organism>
<accession>A0A195BNQ1</accession>
<keyword evidence="2" id="KW-1185">Reference proteome</keyword>
<protein>
    <submittedName>
        <fullName evidence="1">Uncharacterized protein</fullName>
    </submittedName>
</protein>
<name>A0A195BNQ1_9HYME</name>
<sequence>MTTMVNYSCAAMTFVVQRSTLFSVHPENSTRFPRMVTHIWYLSAKGIIIDISPDIHDARTLTLEGKCIERMSPLPLTAYLCLCQKHENTKKLTLNSLRGLSIFTFINRETQRIIISRIESESALKNMITAISHVNTL</sequence>
<proteinExistence type="predicted"/>
<dbReference type="EMBL" id="KQ976438">
    <property type="protein sequence ID" value="KYM86875.1"/>
    <property type="molecule type" value="Genomic_DNA"/>
</dbReference>
<evidence type="ECO:0000313" key="2">
    <source>
        <dbReference type="Proteomes" id="UP000078540"/>
    </source>
</evidence>
<dbReference type="Proteomes" id="UP000078540">
    <property type="component" value="Unassembled WGS sequence"/>
</dbReference>
<gene>
    <name evidence="1" type="ORF">ALC53_03798</name>
</gene>
<evidence type="ECO:0000313" key="1">
    <source>
        <dbReference type="EMBL" id="KYM86875.1"/>
    </source>
</evidence>